<keyword evidence="3" id="KW-1185">Reference proteome</keyword>
<dbReference type="SUPFAM" id="SSF51182">
    <property type="entry name" value="RmlC-like cupins"/>
    <property type="match status" value="1"/>
</dbReference>
<dbReference type="InterPro" id="IPR014710">
    <property type="entry name" value="RmlC-like_jellyroll"/>
</dbReference>
<name>A0A4P6K167_KTERU</name>
<evidence type="ECO:0000313" key="2">
    <source>
        <dbReference type="EMBL" id="QBD81814.1"/>
    </source>
</evidence>
<reference evidence="2 3" key="1">
    <citation type="submission" date="2019-01" db="EMBL/GenBank/DDBJ databases">
        <title>Ktedonosporobacter rubrisoli SCAWS-G2.</title>
        <authorList>
            <person name="Huang Y."/>
            <person name="Yan B."/>
        </authorList>
    </citation>
    <scope>NUCLEOTIDE SEQUENCE [LARGE SCALE GENOMIC DNA]</scope>
    <source>
        <strain evidence="2 3">SCAWS-G2</strain>
    </source>
</reference>
<organism evidence="2 3">
    <name type="scientific">Ktedonosporobacter rubrisoli</name>
    <dbReference type="NCBI Taxonomy" id="2509675"/>
    <lineage>
        <taxon>Bacteria</taxon>
        <taxon>Bacillati</taxon>
        <taxon>Chloroflexota</taxon>
        <taxon>Ktedonobacteria</taxon>
        <taxon>Ktedonobacterales</taxon>
        <taxon>Ktedonosporobacteraceae</taxon>
        <taxon>Ktedonosporobacter</taxon>
    </lineage>
</organism>
<feature type="domain" description="Cupin type-2" evidence="1">
    <location>
        <begin position="37"/>
        <end position="97"/>
    </location>
</feature>
<dbReference type="RefSeq" id="WP_129892875.1">
    <property type="nucleotide sequence ID" value="NZ_CP035758.1"/>
</dbReference>
<dbReference type="InterPro" id="IPR052044">
    <property type="entry name" value="PKS_Associated_Protein"/>
</dbReference>
<dbReference type="PANTHER" id="PTHR36114:SF1">
    <property type="entry name" value="16.7 KDA PROTEIN IN WHIE LOCUS"/>
    <property type="match status" value="1"/>
</dbReference>
<protein>
    <submittedName>
        <fullName evidence="2">Cupin domain-containing protein</fullName>
    </submittedName>
</protein>
<dbReference type="InterPro" id="IPR011051">
    <property type="entry name" value="RmlC_Cupin_sf"/>
</dbReference>
<sequence>MDKVNLQQKFALFSEYWNPKQVGTVNQFAVKVVKLKGEFVWHHHEQEDELFLVVKGRLLMQVREVPEQQRDIWVEEGEFIIVPHGVEHRPVAEEEAHIMLFEPATTLNTGNVEDERTVHKVEQL</sequence>
<dbReference type="InterPro" id="IPR013096">
    <property type="entry name" value="Cupin_2"/>
</dbReference>
<dbReference type="PANTHER" id="PTHR36114">
    <property type="entry name" value="16.7 KDA PROTEIN IN WHIE LOCUS"/>
    <property type="match status" value="1"/>
</dbReference>
<dbReference type="KEGG" id="kbs:EPA93_39910"/>
<dbReference type="OrthoDB" id="9794183at2"/>
<dbReference type="EMBL" id="CP035758">
    <property type="protein sequence ID" value="QBD81814.1"/>
    <property type="molecule type" value="Genomic_DNA"/>
</dbReference>
<dbReference type="Gene3D" id="2.60.120.10">
    <property type="entry name" value="Jelly Rolls"/>
    <property type="match status" value="1"/>
</dbReference>
<dbReference type="CDD" id="cd02226">
    <property type="entry name" value="cupin_YdbB-like"/>
    <property type="match status" value="1"/>
</dbReference>
<dbReference type="Proteomes" id="UP000290365">
    <property type="component" value="Chromosome"/>
</dbReference>
<gene>
    <name evidence="2" type="ORF">EPA93_39910</name>
</gene>
<proteinExistence type="predicted"/>
<dbReference type="Pfam" id="PF07883">
    <property type="entry name" value="Cupin_2"/>
    <property type="match status" value="1"/>
</dbReference>
<dbReference type="AlphaFoldDB" id="A0A4P6K167"/>
<evidence type="ECO:0000259" key="1">
    <source>
        <dbReference type="Pfam" id="PF07883"/>
    </source>
</evidence>
<evidence type="ECO:0000313" key="3">
    <source>
        <dbReference type="Proteomes" id="UP000290365"/>
    </source>
</evidence>
<accession>A0A4P6K167</accession>